<sequence>MKVTERMLVDMCRRINNEQLKHWDSGLKVERCAEDYVVLRLFRKPQQGRPGSLGLFRGSPREVKAFIEGFVNAAKFANAGAAVEAAT</sequence>
<dbReference type="RefSeq" id="WP_246125787.1">
    <property type="nucleotide sequence ID" value="NZ_VLLN01000007.1"/>
</dbReference>
<evidence type="ECO:0000313" key="2">
    <source>
        <dbReference type="Proteomes" id="UP000319449"/>
    </source>
</evidence>
<dbReference type="EMBL" id="VLLN01000007">
    <property type="protein sequence ID" value="TWJ19705.1"/>
    <property type="molecule type" value="Genomic_DNA"/>
</dbReference>
<organism evidence="1 2">
    <name type="scientific">Geobacter argillaceus</name>
    <dbReference type="NCBI Taxonomy" id="345631"/>
    <lineage>
        <taxon>Bacteria</taxon>
        <taxon>Pseudomonadati</taxon>
        <taxon>Thermodesulfobacteriota</taxon>
        <taxon>Desulfuromonadia</taxon>
        <taxon>Geobacterales</taxon>
        <taxon>Geobacteraceae</taxon>
        <taxon>Geobacter</taxon>
    </lineage>
</organism>
<dbReference type="AlphaFoldDB" id="A0A562VP66"/>
<gene>
    <name evidence="1" type="ORF">JN12_01506</name>
</gene>
<evidence type="ECO:0000313" key="1">
    <source>
        <dbReference type="EMBL" id="TWJ19705.1"/>
    </source>
</evidence>
<dbReference type="Proteomes" id="UP000319449">
    <property type="component" value="Unassembled WGS sequence"/>
</dbReference>
<comment type="caution">
    <text evidence="1">The sequence shown here is derived from an EMBL/GenBank/DDBJ whole genome shotgun (WGS) entry which is preliminary data.</text>
</comment>
<keyword evidence="2" id="KW-1185">Reference proteome</keyword>
<proteinExistence type="predicted"/>
<accession>A0A562VP66</accession>
<protein>
    <submittedName>
        <fullName evidence="1">Uncharacterized protein</fullName>
    </submittedName>
</protein>
<reference evidence="1 2" key="1">
    <citation type="submission" date="2019-07" db="EMBL/GenBank/DDBJ databases">
        <title>Genomic Encyclopedia of Archaeal and Bacterial Type Strains, Phase II (KMG-II): from individual species to whole genera.</title>
        <authorList>
            <person name="Goeker M."/>
        </authorList>
    </citation>
    <scope>NUCLEOTIDE SEQUENCE [LARGE SCALE GENOMIC DNA]</scope>
    <source>
        <strain evidence="1 2">ATCC BAA-1139</strain>
    </source>
</reference>
<name>A0A562VP66_9BACT</name>